<keyword evidence="2 8" id="KW-0963">Cytoplasm</keyword>
<name>A0A1G6H8B9_9GAMM</name>
<dbReference type="Gene3D" id="1.20.59.20">
    <property type="match status" value="1"/>
</dbReference>
<dbReference type="Gene3D" id="3.40.50.620">
    <property type="entry name" value="HUPs"/>
    <property type="match status" value="1"/>
</dbReference>
<dbReference type="NCBIfam" id="TIGR02433">
    <property type="entry name" value="lysidine_TilS_C"/>
    <property type="match status" value="1"/>
</dbReference>
<evidence type="ECO:0000256" key="5">
    <source>
        <dbReference type="ARBA" id="ARBA00022741"/>
    </source>
</evidence>
<keyword evidence="3 8" id="KW-0436">Ligase</keyword>
<comment type="subcellular location">
    <subcellularLocation>
        <location evidence="1 8">Cytoplasm</location>
    </subcellularLocation>
</comment>
<evidence type="ECO:0000256" key="4">
    <source>
        <dbReference type="ARBA" id="ARBA00022694"/>
    </source>
</evidence>
<comment type="similarity">
    <text evidence="8">Belongs to the tRNA(Ile)-lysidine synthase family.</text>
</comment>
<keyword evidence="11" id="KW-1185">Reference proteome</keyword>
<proteinExistence type="inferred from homology"/>
<evidence type="ECO:0000313" key="10">
    <source>
        <dbReference type="EMBL" id="SDB90461.1"/>
    </source>
</evidence>
<dbReference type="InterPro" id="IPR011063">
    <property type="entry name" value="TilS/TtcA_N"/>
</dbReference>
<dbReference type="SUPFAM" id="SSF82829">
    <property type="entry name" value="MesJ substrate recognition domain-like"/>
    <property type="match status" value="1"/>
</dbReference>
<dbReference type="SUPFAM" id="SSF56037">
    <property type="entry name" value="PheT/TilS domain"/>
    <property type="match status" value="1"/>
</dbReference>
<dbReference type="InterPro" id="IPR012094">
    <property type="entry name" value="tRNA_Ile_lys_synt"/>
</dbReference>
<evidence type="ECO:0000256" key="7">
    <source>
        <dbReference type="ARBA" id="ARBA00048539"/>
    </source>
</evidence>
<dbReference type="AlphaFoldDB" id="A0A1G6H8B9"/>
<dbReference type="CDD" id="cd01992">
    <property type="entry name" value="TilS_N"/>
    <property type="match status" value="1"/>
</dbReference>
<dbReference type="GO" id="GO:0005737">
    <property type="term" value="C:cytoplasm"/>
    <property type="evidence" value="ECO:0007669"/>
    <property type="project" value="UniProtKB-SubCell"/>
</dbReference>
<keyword evidence="4 8" id="KW-0819">tRNA processing</keyword>
<protein>
    <recommendedName>
        <fullName evidence="8">tRNA(Ile)-lysidine synthase</fullName>
        <ecNumber evidence="8">6.3.4.19</ecNumber>
    </recommendedName>
    <alternativeName>
        <fullName evidence="8">tRNA(Ile)-2-lysyl-cytidine synthase</fullName>
    </alternativeName>
    <alternativeName>
        <fullName evidence="8">tRNA(Ile)-lysidine synthetase</fullName>
    </alternativeName>
</protein>
<comment type="catalytic activity">
    <reaction evidence="7 8">
        <text>cytidine(34) in tRNA(Ile2) + L-lysine + ATP = lysidine(34) in tRNA(Ile2) + AMP + diphosphate + H(+)</text>
        <dbReference type="Rhea" id="RHEA:43744"/>
        <dbReference type="Rhea" id="RHEA-COMP:10625"/>
        <dbReference type="Rhea" id="RHEA-COMP:10670"/>
        <dbReference type="ChEBI" id="CHEBI:15378"/>
        <dbReference type="ChEBI" id="CHEBI:30616"/>
        <dbReference type="ChEBI" id="CHEBI:32551"/>
        <dbReference type="ChEBI" id="CHEBI:33019"/>
        <dbReference type="ChEBI" id="CHEBI:82748"/>
        <dbReference type="ChEBI" id="CHEBI:83665"/>
        <dbReference type="ChEBI" id="CHEBI:456215"/>
        <dbReference type="EC" id="6.3.4.19"/>
    </reaction>
</comment>
<dbReference type="Proteomes" id="UP000242501">
    <property type="component" value="Unassembled WGS sequence"/>
</dbReference>
<dbReference type="PANTHER" id="PTHR43033">
    <property type="entry name" value="TRNA(ILE)-LYSIDINE SYNTHASE-RELATED"/>
    <property type="match status" value="1"/>
</dbReference>
<dbReference type="HAMAP" id="MF_01161">
    <property type="entry name" value="tRNA_Ile_lys_synt"/>
    <property type="match status" value="1"/>
</dbReference>
<evidence type="ECO:0000259" key="9">
    <source>
        <dbReference type="SMART" id="SM00977"/>
    </source>
</evidence>
<dbReference type="Pfam" id="PF01171">
    <property type="entry name" value="ATP_bind_3"/>
    <property type="match status" value="1"/>
</dbReference>
<feature type="domain" description="Lysidine-tRNA(Ile) synthetase C-terminal" evidence="9">
    <location>
        <begin position="331"/>
        <end position="404"/>
    </location>
</feature>
<dbReference type="InterPro" id="IPR014729">
    <property type="entry name" value="Rossmann-like_a/b/a_fold"/>
</dbReference>
<dbReference type="InterPro" id="IPR012796">
    <property type="entry name" value="Lysidine-tRNA-synth_C"/>
</dbReference>
<dbReference type="EMBL" id="FMYL01000004">
    <property type="protein sequence ID" value="SDB90461.1"/>
    <property type="molecule type" value="Genomic_DNA"/>
</dbReference>
<reference evidence="11" key="1">
    <citation type="submission" date="2016-09" db="EMBL/GenBank/DDBJ databases">
        <authorList>
            <person name="Varghese N."/>
            <person name="Submissions S."/>
        </authorList>
    </citation>
    <scope>NUCLEOTIDE SEQUENCE [LARGE SCALE GENOMIC DNA]</scope>
    <source>
        <strain evidence="11">ANC 4422</strain>
    </source>
</reference>
<dbReference type="STRING" id="1219383.SAMN05421733_104147"/>
<dbReference type="Pfam" id="PF09179">
    <property type="entry name" value="TilS"/>
    <property type="match status" value="1"/>
</dbReference>
<sequence>MLLLHLFYCLFPDRVRAIYVDHQLQSVSAQWGEQVREYCTQLGVRCECVPVHVQSGNLEAEARNARYDAFKQHIQVNEVLVLAHHEQDQAETLLLNLLSGAGVSGLSAMKAIDCRDDLLIWRPFLRLSRERISQWTNTLNLPHVNDPTNLDTHYDRAWARSELWPILSSRFPHMQAAVARTALLMQDAEEILNDIVSNDLKLCVIANKLDLKKYQNLSSARQRQMLSVWLKAQGVYRPSYALVERLHQEVIYARADAQAALFCKPFWYVRFGDYVYQLSQTQYLAKKYDQIEASSLLKLKQNMSLDLLSGTFEVQRTQNIGLSSQIFERELLLNQRVGGEKVHLYGRVGHWPLKKAIQQAEIFPWLRHRVQILQSEGVILGVFTPHGFWLADSKFCEPCGWLPVLVQQ</sequence>
<dbReference type="NCBIfam" id="TIGR02432">
    <property type="entry name" value="lysidine_TilS_N"/>
    <property type="match status" value="1"/>
</dbReference>
<evidence type="ECO:0000256" key="8">
    <source>
        <dbReference type="HAMAP-Rule" id="MF_01161"/>
    </source>
</evidence>
<evidence type="ECO:0000256" key="2">
    <source>
        <dbReference type="ARBA" id="ARBA00022490"/>
    </source>
</evidence>
<gene>
    <name evidence="8" type="primary">tilS</name>
    <name evidence="10" type="ORF">SAMN05421733_104147</name>
</gene>
<dbReference type="InterPro" id="IPR015262">
    <property type="entry name" value="tRNA_Ile_lys_synt_subst-bd"/>
</dbReference>
<accession>A0A1G6H8B9</accession>
<dbReference type="GO" id="GO:0005524">
    <property type="term" value="F:ATP binding"/>
    <property type="evidence" value="ECO:0007669"/>
    <property type="project" value="UniProtKB-KW"/>
</dbReference>
<dbReference type="GO" id="GO:0006400">
    <property type="term" value="P:tRNA modification"/>
    <property type="evidence" value="ECO:0007669"/>
    <property type="project" value="UniProtKB-UniRule"/>
</dbReference>
<dbReference type="GO" id="GO:0032267">
    <property type="term" value="F:tRNA(Ile)-lysidine synthase activity"/>
    <property type="evidence" value="ECO:0007669"/>
    <property type="project" value="UniProtKB-EC"/>
</dbReference>
<dbReference type="Pfam" id="PF11734">
    <property type="entry name" value="TilS_C"/>
    <property type="match status" value="1"/>
</dbReference>
<evidence type="ECO:0000256" key="1">
    <source>
        <dbReference type="ARBA" id="ARBA00004496"/>
    </source>
</evidence>
<evidence type="ECO:0000256" key="3">
    <source>
        <dbReference type="ARBA" id="ARBA00022598"/>
    </source>
</evidence>
<dbReference type="SMART" id="SM00977">
    <property type="entry name" value="TilS_C"/>
    <property type="match status" value="1"/>
</dbReference>
<organism evidence="10 11">
    <name type="scientific">Acinetobacter boissieri</name>
    <dbReference type="NCBI Taxonomy" id="1219383"/>
    <lineage>
        <taxon>Bacteria</taxon>
        <taxon>Pseudomonadati</taxon>
        <taxon>Pseudomonadota</taxon>
        <taxon>Gammaproteobacteria</taxon>
        <taxon>Moraxellales</taxon>
        <taxon>Moraxellaceae</taxon>
        <taxon>Acinetobacter</taxon>
    </lineage>
</organism>
<comment type="function">
    <text evidence="8">Ligates lysine onto the cytidine present at position 34 of the AUA codon-specific tRNA(Ile) that contains the anticodon CAU, in an ATP-dependent manner. Cytidine is converted to lysidine, thus changing the amino acid specificity of the tRNA from methionine to isoleucine.</text>
</comment>
<comment type="caution">
    <text evidence="8">Lacks conserved residue(s) required for the propagation of feature annotation.</text>
</comment>
<dbReference type="InterPro" id="IPR012795">
    <property type="entry name" value="tRNA_Ile_lys_synt_N"/>
</dbReference>
<keyword evidence="6" id="KW-0067">ATP-binding</keyword>
<evidence type="ECO:0000313" key="11">
    <source>
        <dbReference type="Proteomes" id="UP000242501"/>
    </source>
</evidence>
<dbReference type="SUPFAM" id="SSF52402">
    <property type="entry name" value="Adenine nucleotide alpha hydrolases-like"/>
    <property type="match status" value="1"/>
</dbReference>
<dbReference type="EC" id="6.3.4.19" evidence="8"/>
<evidence type="ECO:0000256" key="6">
    <source>
        <dbReference type="ARBA" id="ARBA00022840"/>
    </source>
</evidence>
<dbReference type="PANTHER" id="PTHR43033:SF1">
    <property type="entry name" value="TRNA(ILE)-LYSIDINE SYNTHASE-RELATED"/>
    <property type="match status" value="1"/>
</dbReference>
<keyword evidence="5" id="KW-0547">Nucleotide-binding</keyword>